<dbReference type="AlphaFoldDB" id="A0A5C0XP46"/>
<dbReference type="EMBL" id="CP023154">
    <property type="protein sequence ID" value="QEK78733.1"/>
    <property type="molecule type" value="Genomic_DNA"/>
</dbReference>
<dbReference type="GeneID" id="41712883"/>
<accession>A0A5C0XP46</accession>
<sequence>MKEVFKDVKKVHVRIVNGKLKIEKSEDDNVYIEYYILEGEPRVEIRKEDSELIIETKGKEKRFLNLFAWKSDGKVKMNIKVPEGVTLEVSSVNAGISASQVSIESINSVNGPIILKNSHVKSISTVNGMIAGSIMAEDLTVNSVNGYVKLDILDMEGDGVINTVNGGVHLRISDVCDVNVIAVKRGRSIPLINQNSPYTLTITSVNGKVNVERF</sequence>
<evidence type="ECO:0000259" key="1">
    <source>
        <dbReference type="Pfam" id="PF13349"/>
    </source>
</evidence>
<dbReference type="InterPro" id="IPR025164">
    <property type="entry name" value="Toastrack_DUF4097"/>
</dbReference>
<dbReference type="Pfam" id="PF13349">
    <property type="entry name" value="DUF4097"/>
    <property type="match status" value="1"/>
</dbReference>
<dbReference type="Proteomes" id="UP000324354">
    <property type="component" value="Chromosome"/>
</dbReference>
<organism evidence="2 3">
    <name type="scientific">Pyrococcus furiosus (strain ATCC 43587 / DSM 3638 / JCM 8422 / Vc1)</name>
    <dbReference type="NCBI Taxonomy" id="186497"/>
    <lineage>
        <taxon>Archaea</taxon>
        <taxon>Methanobacteriati</taxon>
        <taxon>Methanobacteriota</taxon>
        <taxon>Thermococci</taxon>
        <taxon>Thermococcales</taxon>
        <taxon>Thermococcaceae</taxon>
        <taxon>Pyrococcus</taxon>
    </lineage>
</organism>
<reference evidence="2 3" key="1">
    <citation type="submission" date="2017-08" db="EMBL/GenBank/DDBJ databases">
        <title>Resequencing and Reannotation of the genome of Pyrococcus furiosus type strain DSM3638.</title>
        <authorList>
            <person name="Reichelt R.M."/>
            <person name="Bunk B."/>
        </authorList>
    </citation>
    <scope>NUCLEOTIDE SEQUENCE [LARGE SCALE GENOMIC DNA]</scope>
    <source>
        <strain evidence="2 3">DSM 3638</strain>
    </source>
</reference>
<feature type="domain" description="DUF4097" evidence="1">
    <location>
        <begin position="16"/>
        <end position="180"/>
    </location>
</feature>
<dbReference type="GeneID" id="13301680"/>
<protein>
    <recommendedName>
        <fullName evidence="1">DUF4097 domain-containing protein</fullName>
    </recommendedName>
</protein>
<evidence type="ECO:0000313" key="3">
    <source>
        <dbReference type="Proteomes" id="UP000324354"/>
    </source>
</evidence>
<gene>
    <name evidence="2" type="ORF">PFDSM3638_05385</name>
</gene>
<dbReference type="RefSeq" id="WP_011012211.1">
    <property type="nucleotide sequence ID" value="NC_003413.1"/>
</dbReference>
<name>A0A5C0XP46_PYRFU</name>
<evidence type="ECO:0000313" key="2">
    <source>
        <dbReference type="EMBL" id="QEK78733.1"/>
    </source>
</evidence>
<dbReference type="OrthoDB" id="101349at2157"/>
<proteinExistence type="predicted"/>